<keyword evidence="3" id="KW-1185">Reference proteome</keyword>
<dbReference type="Proteomes" id="UP001353858">
    <property type="component" value="Unassembled WGS sequence"/>
</dbReference>
<gene>
    <name evidence="2" type="ORF">RN001_008195</name>
</gene>
<name>A0AAN7SH64_9COLE</name>
<dbReference type="PANTHER" id="PTHR37558">
    <property type="entry name" value="HTH CENPB-TYPE DOMAIN-CONTAINING PROTEIN"/>
    <property type="match status" value="1"/>
</dbReference>
<dbReference type="AlphaFoldDB" id="A0AAN7SH64"/>
<evidence type="ECO:0000313" key="2">
    <source>
        <dbReference type="EMBL" id="KAK4880049.1"/>
    </source>
</evidence>
<comment type="caution">
    <text evidence="2">The sequence shown here is derived from an EMBL/GenBank/DDBJ whole genome shotgun (WGS) entry which is preliminary data.</text>
</comment>
<sequence>MTKIARLRFNVNDDITLLQQVIAVNPFENERRWDEVLHSVIKSSGKEFSIRSIREHIEHLLKLFVKEDRANLRKSGTEEEYLEKERLLQEVHDLQRDFKPTKGLCRQRGNKLREDACLTAAFQQSNRYEVTYEPNFVAETIMEAEGTSSTDVCNESVSVAYSNSRESTPSKTTRKRTSNGLLKNSTLKLLQDRQVMEQQLKERELALIERKTLLEEKRFKLEEERWQLEKKEREAKLNIQIKEKAQQQAIIDVLLRNFR</sequence>
<reference evidence="3" key="1">
    <citation type="submission" date="2023-01" db="EMBL/GenBank/DDBJ databases">
        <title>Key to firefly adult light organ development and bioluminescence: homeobox transcription factors regulate luciferase expression and transportation to peroxisome.</title>
        <authorList>
            <person name="Fu X."/>
        </authorList>
    </citation>
    <scope>NUCLEOTIDE SEQUENCE [LARGE SCALE GENOMIC DNA]</scope>
</reference>
<evidence type="ECO:0000256" key="1">
    <source>
        <dbReference type="SAM" id="Coils"/>
    </source>
</evidence>
<dbReference type="PANTHER" id="PTHR37558:SF1">
    <property type="entry name" value="HTH CENPB-TYPE DOMAIN-CONTAINING PROTEIN"/>
    <property type="match status" value="1"/>
</dbReference>
<feature type="coiled-coil region" evidence="1">
    <location>
        <begin position="196"/>
        <end position="248"/>
    </location>
</feature>
<evidence type="ECO:0000313" key="3">
    <source>
        <dbReference type="Proteomes" id="UP001353858"/>
    </source>
</evidence>
<protein>
    <submittedName>
        <fullName evidence="2">Uncharacterized protein</fullName>
    </submittedName>
</protein>
<proteinExistence type="predicted"/>
<organism evidence="2 3">
    <name type="scientific">Aquatica leii</name>
    <dbReference type="NCBI Taxonomy" id="1421715"/>
    <lineage>
        <taxon>Eukaryota</taxon>
        <taxon>Metazoa</taxon>
        <taxon>Ecdysozoa</taxon>
        <taxon>Arthropoda</taxon>
        <taxon>Hexapoda</taxon>
        <taxon>Insecta</taxon>
        <taxon>Pterygota</taxon>
        <taxon>Neoptera</taxon>
        <taxon>Endopterygota</taxon>
        <taxon>Coleoptera</taxon>
        <taxon>Polyphaga</taxon>
        <taxon>Elateriformia</taxon>
        <taxon>Elateroidea</taxon>
        <taxon>Lampyridae</taxon>
        <taxon>Luciolinae</taxon>
        <taxon>Aquatica</taxon>
    </lineage>
</organism>
<dbReference type="EMBL" id="JARPUR010000003">
    <property type="protein sequence ID" value="KAK4880049.1"/>
    <property type="molecule type" value="Genomic_DNA"/>
</dbReference>
<accession>A0AAN7SH64</accession>
<keyword evidence="1" id="KW-0175">Coiled coil</keyword>